<evidence type="ECO:0000313" key="4">
    <source>
        <dbReference type="Proteomes" id="UP000799750"/>
    </source>
</evidence>
<dbReference type="EMBL" id="MU004199">
    <property type="protein sequence ID" value="KAF2489314.1"/>
    <property type="molecule type" value="Genomic_DNA"/>
</dbReference>
<evidence type="ECO:0000256" key="1">
    <source>
        <dbReference type="ARBA" id="ARBA00004123"/>
    </source>
</evidence>
<dbReference type="AlphaFoldDB" id="A0A6A6QB79"/>
<evidence type="ECO:0000313" key="3">
    <source>
        <dbReference type="EMBL" id="KAF2489314.1"/>
    </source>
</evidence>
<dbReference type="PANTHER" id="PTHR37534:SF39">
    <property type="entry name" value="TRANSCRIPTION FACTOR DOMAIN-CONTAINING PROTEIN"/>
    <property type="match status" value="1"/>
</dbReference>
<dbReference type="Pfam" id="PF11951">
    <property type="entry name" value="Fungal_trans_2"/>
    <property type="match status" value="1"/>
</dbReference>
<dbReference type="Proteomes" id="UP000799750">
    <property type="component" value="Unassembled WGS sequence"/>
</dbReference>
<proteinExistence type="predicted"/>
<keyword evidence="4" id="KW-1185">Reference proteome</keyword>
<keyword evidence="2" id="KW-0539">Nucleus</keyword>
<dbReference type="OrthoDB" id="5130013at2759"/>
<reference evidence="3" key="1">
    <citation type="journal article" date="2020" name="Stud. Mycol.">
        <title>101 Dothideomycetes genomes: a test case for predicting lifestyles and emergence of pathogens.</title>
        <authorList>
            <person name="Haridas S."/>
            <person name="Albert R."/>
            <person name="Binder M."/>
            <person name="Bloem J."/>
            <person name="Labutti K."/>
            <person name="Salamov A."/>
            <person name="Andreopoulos B."/>
            <person name="Baker S."/>
            <person name="Barry K."/>
            <person name="Bills G."/>
            <person name="Bluhm B."/>
            <person name="Cannon C."/>
            <person name="Castanera R."/>
            <person name="Culley D."/>
            <person name="Daum C."/>
            <person name="Ezra D."/>
            <person name="Gonzalez J."/>
            <person name="Henrissat B."/>
            <person name="Kuo A."/>
            <person name="Liang C."/>
            <person name="Lipzen A."/>
            <person name="Lutzoni F."/>
            <person name="Magnuson J."/>
            <person name="Mondo S."/>
            <person name="Nolan M."/>
            <person name="Ohm R."/>
            <person name="Pangilinan J."/>
            <person name="Park H.-J."/>
            <person name="Ramirez L."/>
            <person name="Alfaro M."/>
            <person name="Sun H."/>
            <person name="Tritt A."/>
            <person name="Yoshinaga Y."/>
            <person name="Zwiers L.-H."/>
            <person name="Turgeon B."/>
            <person name="Goodwin S."/>
            <person name="Spatafora J."/>
            <person name="Crous P."/>
            <person name="Grigoriev I."/>
        </authorList>
    </citation>
    <scope>NUCLEOTIDE SEQUENCE</scope>
    <source>
        <strain evidence="3">CBS 269.34</strain>
    </source>
</reference>
<accession>A0A6A6QB79</accession>
<dbReference type="GO" id="GO:0003700">
    <property type="term" value="F:DNA-binding transcription factor activity"/>
    <property type="evidence" value="ECO:0007669"/>
    <property type="project" value="TreeGrafter"/>
</dbReference>
<dbReference type="GO" id="GO:0045944">
    <property type="term" value="P:positive regulation of transcription by RNA polymerase II"/>
    <property type="evidence" value="ECO:0007669"/>
    <property type="project" value="TreeGrafter"/>
</dbReference>
<evidence type="ECO:0000256" key="2">
    <source>
        <dbReference type="ARBA" id="ARBA00023242"/>
    </source>
</evidence>
<organism evidence="3 4">
    <name type="scientific">Lophium mytilinum</name>
    <dbReference type="NCBI Taxonomy" id="390894"/>
    <lineage>
        <taxon>Eukaryota</taxon>
        <taxon>Fungi</taxon>
        <taxon>Dikarya</taxon>
        <taxon>Ascomycota</taxon>
        <taxon>Pezizomycotina</taxon>
        <taxon>Dothideomycetes</taxon>
        <taxon>Pleosporomycetidae</taxon>
        <taxon>Mytilinidiales</taxon>
        <taxon>Mytilinidiaceae</taxon>
        <taxon>Lophium</taxon>
    </lineage>
</organism>
<gene>
    <name evidence="3" type="ORF">BU16DRAFT_531638</name>
</gene>
<dbReference type="InterPro" id="IPR021858">
    <property type="entry name" value="Fun_TF"/>
</dbReference>
<name>A0A6A6QB79_9PEZI</name>
<protein>
    <recommendedName>
        <fullName evidence="5">Fungal-specific transcription factor domain-containing protein</fullName>
    </recommendedName>
</protein>
<evidence type="ECO:0008006" key="5">
    <source>
        <dbReference type="Google" id="ProtNLM"/>
    </source>
</evidence>
<dbReference type="PANTHER" id="PTHR37534">
    <property type="entry name" value="TRANSCRIPTIONAL ACTIVATOR PROTEIN UGA3"/>
    <property type="match status" value="1"/>
</dbReference>
<sequence>MTTAKPSCETCREHEIHLDRITEASAKCVPRKQQSKVFSSLRLSWPKASDRRRAIVGKSPLYAPPQRKKAHYPPESRMVHVSHEDVEMHYHFANSVPNESALPQLHIPMVWNPSTLQVGNKDLFQYFQCAASQSLTVFGHNPTNLGNAIIRIALASNTTSATAVLQSLLAFSSLHRHNVQSQATELKISALKALAAASGDHVGTKEAIQHVAAGMLLCSFEIHQAACTSSQWTWYLRGVKNVIRAAGLDKSHQDSDLAILLDWVYYHDVLARFTLRHWHNETREFTGIVTSTSSCVRAEASHTAPPAFATIDLLLELCDAVSARPPAVTPAENLADHKSYLKILDWRIRSNPVVVTVDDNADTPLMMELYQLAMLVYLNRASGNVLNQATRTQQQIDKAFTIFSQMGSCDRQFPVFVLGCEARRDDQRAVVLDLIARTENNVSSRSFNYVKILMQAIWAQDDLAERDVNYWDKMSYVISCCSIVPTFV</sequence>
<comment type="subcellular location">
    <subcellularLocation>
        <location evidence="1">Nucleus</location>
    </subcellularLocation>
</comment>
<dbReference type="GO" id="GO:0000976">
    <property type="term" value="F:transcription cis-regulatory region binding"/>
    <property type="evidence" value="ECO:0007669"/>
    <property type="project" value="TreeGrafter"/>
</dbReference>
<dbReference type="GO" id="GO:0005634">
    <property type="term" value="C:nucleus"/>
    <property type="evidence" value="ECO:0007669"/>
    <property type="project" value="UniProtKB-SubCell"/>
</dbReference>